<gene>
    <name evidence="1" type="ORF">PY650_36990</name>
</gene>
<feature type="non-terminal residue" evidence="1">
    <location>
        <position position="97"/>
    </location>
</feature>
<dbReference type="EMBL" id="JARFYN010000250">
    <property type="protein sequence ID" value="MDL2411018.1"/>
    <property type="molecule type" value="Genomic_DNA"/>
</dbReference>
<reference evidence="1" key="1">
    <citation type="submission" date="2023-06" db="EMBL/GenBank/DDBJ databases">
        <title>Phylogenetic Diversity of Rhizobium strains.</title>
        <authorList>
            <person name="Moura F.T."/>
            <person name="Helene L.C.F."/>
            <person name="Hungria M."/>
        </authorList>
    </citation>
    <scope>NUCLEOTIDE SEQUENCE</scope>
    <source>
        <strain evidence="1">CCGE524</strain>
    </source>
</reference>
<sequence>RVSAAIVDGNIERAELVKSVAERPEQFGELLGTGGRLGDSKDRAAARHYAKSLSHHVASAAQAWERRLEAERQSEAWKRERCDVVEVPGLTKSSEAI</sequence>
<keyword evidence="2" id="KW-1185">Reference proteome</keyword>
<evidence type="ECO:0000313" key="1">
    <source>
        <dbReference type="EMBL" id="MDL2411018.1"/>
    </source>
</evidence>
<dbReference type="Proteomes" id="UP001172630">
    <property type="component" value="Unassembled WGS sequence"/>
</dbReference>
<comment type="caution">
    <text evidence="1">The sequence shown here is derived from an EMBL/GenBank/DDBJ whole genome shotgun (WGS) entry which is preliminary data.</text>
</comment>
<evidence type="ECO:0008006" key="3">
    <source>
        <dbReference type="Google" id="ProtNLM"/>
    </source>
</evidence>
<evidence type="ECO:0000313" key="2">
    <source>
        <dbReference type="Proteomes" id="UP001172630"/>
    </source>
</evidence>
<feature type="non-terminal residue" evidence="1">
    <location>
        <position position="1"/>
    </location>
</feature>
<accession>A0ABT7KSA6</accession>
<protein>
    <recommendedName>
        <fullName evidence="3">Ti-type conjugative transfer relaxase TraA</fullName>
    </recommendedName>
</protein>
<name>A0ABT7KSA6_9HYPH</name>
<proteinExistence type="predicted"/>
<organism evidence="1 2">
    <name type="scientific">Rhizobium calliandrae</name>
    <dbReference type="NCBI Taxonomy" id="1312182"/>
    <lineage>
        <taxon>Bacteria</taxon>
        <taxon>Pseudomonadati</taxon>
        <taxon>Pseudomonadota</taxon>
        <taxon>Alphaproteobacteria</taxon>
        <taxon>Hyphomicrobiales</taxon>
        <taxon>Rhizobiaceae</taxon>
        <taxon>Rhizobium/Agrobacterium group</taxon>
        <taxon>Rhizobium</taxon>
    </lineage>
</organism>